<keyword evidence="1" id="KW-0472">Membrane</keyword>
<comment type="caution">
    <text evidence="3">The sequence shown here is derived from an EMBL/GenBank/DDBJ whole genome shotgun (WGS) entry which is preliminary data.</text>
</comment>
<feature type="transmembrane region" description="Helical" evidence="1">
    <location>
        <begin position="192"/>
        <end position="215"/>
    </location>
</feature>
<accession>A0A6I1FEZ4</accession>
<proteinExistence type="predicted"/>
<sequence>MDKKADALNLDNIQIEPDSFIDKIMQKKVTGSKLILFSLIAALGITMSIVHLYTSGFGIFSAWQQRSITLCFTLLLIPFLFPFKKRTSHVQKVVDSLYFITALITAGYIIFSYPDVVFRESTPTQPDLIIGTVLVLLVLEATRRSVGWAMTIIVALFIMYVFFGQHLQGLLGHPGISFQKAISTYFNTTQGIFGIILGAMSNYIITFIIFGAFLAKSKAGKFFIELSYSLTGAKTGGPAKVAVVASGLMGTISGAAVSNVATTGTLTIPLMKRVGYKGHFAGGVEAAASSGGQLMPPVMGAAAFIIAANLQIPYAELMLYALIPALLHYFAVYYMVHFEAKKNNLIGLKKEELPDLKKVFIEGWFLLLPIILIIGMLMGGYSPQIAGFYSILAIIFVSLFRKNTRMSIQDILSALELGAKNSVSITAICAAAGLLISSVNLTGLGLKFSSVVLNFTSGSLILSLIFIMLASIILGMGMPTVSAYVILAVLGVPALVQIGVDPLAAHLFVFYFAIMSNVTPPVAVAAYTAAAIAESDPTKTGFSGLKICLGTFIIPYMFVFGPELLLQGELVNIVIAVVTAMIGIICLASALQGWLFQKMNVFERAANIVGAVLLIDTGWITDIIGISIFLVTLINQHRKQKEKRHSQGLADSSQLLS</sequence>
<feature type="transmembrane region" description="Helical" evidence="1">
    <location>
        <begin position="318"/>
        <end position="338"/>
    </location>
</feature>
<feature type="transmembrane region" description="Helical" evidence="1">
    <location>
        <begin position="384"/>
        <end position="400"/>
    </location>
</feature>
<feature type="transmembrane region" description="Helical" evidence="1">
    <location>
        <begin position="146"/>
        <end position="163"/>
    </location>
</feature>
<dbReference type="InterPro" id="IPR011853">
    <property type="entry name" value="TRAP_DctM-Dct_fused"/>
</dbReference>
<dbReference type="EMBL" id="WEIO01000005">
    <property type="protein sequence ID" value="KAB7706526.1"/>
    <property type="molecule type" value="Genomic_DNA"/>
</dbReference>
<dbReference type="RefSeq" id="WP_152151499.1">
    <property type="nucleotide sequence ID" value="NZ_WEIO01000005.1"/>
</dbReference>
<feature type="transmembrane region" description="Helical" evidence="1">
    <location>
        <begin position="608"/>
        <end position="634"/>
    </location>
</feature>
<reference evidence="3 4" key="1">
    <citation type="submission" date="2019-10" db="EMBL/GenBank/DDBJ databases">
        <title>Bacillus aerolatum sp. nov., isolated from bioaerosol of sport playgrounds.</title>
        <authorList>
            <person name="Chen P."/>
            <person name="Zhang G."/>
        </authorList>
    </citation>
    <scope>NUCLEOTIDE SEQUENCE [LARGE SCALE GENOMIC DNA]</scope>
    <source>
        <strain evidence="3 4">CX253</strain>
    </source>
</reference>
<feature type="transmembrane region" description="Helical" evidence="1">
    <location>
        <begin position="573"/>
        <end position="596"/>
    </location>
</feature>
<feature type="transmembrane region" description="Helical" evidence="1">
    <location>
        <begin position="421"/>
        <end position="439"/>
    </location>
</feature>
<dbReference type="PANTHER" id="PTHR43849:SF2">
    <property type="entry name" value="BLL3936 PROTEIN"/>
    <property type="match status" value="1"/>
</dbReference>
<dbReference type="Proteomes" id="UP000429595">
    <property type="component" value="Unassembled WGS sequence"/>
</dbReference>
<feature type="transmembrane region" description="Helical" evidence="1">
    <location>
        <begin position="451"/>
        <end position="474"/>
    </location>
</feature>
<organism evidence="3 4">
    <name type="scientific">Bacillus aerolatus</name>
    <dbReference type="NCBI Taxonomy" id="2653354"/>
    <lineage>
        <taxon>Bacteria</taxon>
        <taxon>Bacillati</taxon>
        <taxon>Bacillota</taxon>
        <taxon>Bacilli</taxon>
        <taxon>Bacillales</taxon>
        <taxon>Bacillaceae</taxon>
        <taxon>Bacillus</taxon>
    </lineage>
</organism>
<evidence type="ECO:0000313" key="3">
    <source>
        <dbReference type="EMBL" id="KAB7706526.1"/>
    </source>
</evidence>
<dbReference type="PANTHER" id="PTHR43849">
    <property type="entry name" value="BLL3936 PROTEIN"/>
    <property type="match status" value="1"/>
</dbReference>
<keyword evidence="4" id="KW-1185">Reference proteome</keyword>
<feature type="transmembrane region" description="Helical" evidence="1">
    <location>
        <begin position="542"/>
        <end position="561"/>
    </location>
</feature>
<feature type="transmembrane region" description="Helical" evidence="1">
    <location>
        <begin position="359"/>
        <end position="378"/>
    </location>
</feature>
<evidence type="ECO:0000313" key="4">
    <source>
        <dbReference type="Proteomes" id="UP000429595"/>
    </source>
</evidence>
<dbReference type="NCBIfam" id="TIGR02123">
    <property type="entry name" value="TRAP_fused"/>
    <property type="match status" value="1"/>
</dbReference>
<dbReference type="Pfam" id="PF06808">
    <property type="entry name" value="DctM"/>
    <property type="match status" value="1"/>
</dbReference>
<feature type="transmembrane region" description="Helical" evidence="1">
    <location>
        <begin position="34"/>
        <end position="54"/>
    </location>
</feature>
<name>A0A6I1FEZ4_9BACI</name>
<gene>
    <name evidence="3" type="ORF">F9802_10005</name>
</gene>
<protein>
    <submittedName>
        <fullName evidence="3">TRAP transporter fused permease subunit</fullName>
    </submittedName>
</protein>
<dbReference type="InterPro" id="IPR010656">
    <property type="entry name" value="DctM"/>
</dbReference>
<feature type="transmembrane region" description="Helical" evidence="1">
    <location>
        <begin position="506"/>
        <end position="530"/>
    </location>
</feature>
<feature type="transmembrane region" description="Helical" evidence="1">
    <location>
        <begin position="93"/>
        <end position="111"/>
    </location>
</feature>
<feature type="transmembrane region" description="Helical" evidence="1">
    <location>
        <begin position="481"/>
        <end position="500"/>
    </location>
</feature>
<dbReference type="AlphaFoldDB" id="A0A6I1FEZ4"/>
<evidence type="ECO:0000256" key="1">
    <source>
        <dbReference type="SAM" id="Phobius"/>
    </source>
</evidence>
<keyword evidence="1" id="KW-1133">Transmembrane helix</keyword>
<feature type="domain" description="TRAP C4-dicarboxylate transport system permease DctM subunit" evidence="2">
    <location>
        <begin position="134"/>
        <end position="569"/>
    </location>
</feature>
<keyword evidence="1" id="KW-0812">Transmembrane</keyword>
<evidence type="ECO:0000259" key="2">
    <source>
        <dbReference type="Pfam" id="PF06808"/>
    </source>
</evidence>
<feature type="transmembrane region" description="Helical" evidence="1">
    <location>
        <begin position="60"/>
        <end position="81"/>
    </location>
</feature>
<feature type="transmembrane region" description="Helical" evidence="1">
    <location>
        <begin position="123"/>
        <end position="139"/>
    </location>
</feature>